<accession>A0AAF1AYU2</accession>
<evidence type="ECO:0000256" key="1">
    <source>
        <dbReference type="SAM" id="MobiDB-lite"/>
    </source>
</evidence>
<keyword evidence="3" id="KW-1185">Reference proteome</keyword>
<gene>
    <name evidence="2" type="ORF">DCAR_0519120</name>
</gene>
<name>A0AAF1AYU2_DAUCS</name>
<reference evidence="2" key="1">
    <citation type="journal article" date="2016" name="Nat. Genet.">
        <title>A high-quality carrot genome assembly provides new insights into carotenoid accumulation and asterid genome evolution.</title>
        <authorList>
            <person name="Iorizzo M."/>
            <person name="Ellison S."/>
            <person name="Senalik D."/>
            <person name="Zeng P."/>
            <person name="Satapoomin P."/>
            <person name="Huang J."/>
            <person name="Bowman M."/>
            <person name="Iovene M."/>
            <person name="Sanseverino W."/>
            <person name="Cavagnaro P."/>
            <person name="Yildiz M."/>
            <person name="Macko-Podgorni A."/>
            <person name="Moranska E."/>
            <person name="Grzebelus E."/>
            <person name="Grzebelus D."/>
            <person name="Ashrafi H."/>
            <person name="Zheng Z."/>
            <person name="Cheng S."/>
            <person name="Spooner D."/>
            <person name="Van Deynze A."/>
            <person name="Simon P."/>
        </authorList>
    </citation>
    <scope>NUCLEOTIDE SEQUENCE</scope>
    <source>
        <tissue evidence="2">Leaf</tissue>
    </source>
</reference>
<dbReference type="EMBL" id="CP093347">
    <property type="protein sequence ID" value="WOG99764.1"/>
    <property type="molecule type" value="Genomic_DNA"/>
</dbReference>
<dbReference type="AlphaFoldDB" id="A0AAF1AYU2"/>
<dbReference type="Proteomes" id="UP000077755">
    <property type="component" value="Chromosome 5"/>
</dbReference>
<proteinExistence type="predicted"/>
<sequence>MSSKFDPETLSPPISSTNQCESPHAECFPLDQLKSNIISSIKGIRGKSKLNRKETFVVDEVNKKLAFGHQMSDRIVEYVVGYEDVDTNDDEYRQHCENLNARYDKNFVKGVCAIEKMPGISVFTHGQLYVAVNRFTSRRGLKIFVDDSSGHNTNITDNVVFKEVFYHIRVT</sequence>
<feature type="region of interest" description="Disordered" evidence="1">
    <location>
        <begin position="1"/>
        <end position="22"/>
    </location>
</feature>
<protein>
    <submittedName>
        <fullName evidence="2">Uncharacterized protein</fullName>
    </submittedName>
</protein>
<feature type="compositionally biased region" description="Polar residues" evidence="1">
    <location>
        <begin position="12"/>
        <end position="21"/>
    </location>
</feature>
<reference evidence="2" key="2">
    <citation type="submission" date="2022-03" db="EMBL/GenBank/DDBJ databases">
        <title>Draft title - Genomic analysis of global carrot germplasm unveils the trajectory of domestication and the origin of high carotenoid orange carrot.</title>
        <authorList>
            <person name="Iorizzo M."/>
            <person name="Ellison S."/>
            <person name="Senalik D."/>
            <person name="Macko-Podgorni A."/>
            <person name="Grzebelus D."/>
            <person name="Bostan H."/>
            <person name="Rolling W."/>
            <person name="Curaba J."/>
            <person name="Simon P."/>
        </authorList>
    </citation>
    <scope>NUCLEOTIDE SEQUENCE</scope>
    <source>
        <tissue evidence="2">Leaf</tissue>
    </source>
</reference>
<evidence type="ECO:0000313" key="2">
    <source>
        <dbReference type="EMBL" id="WOG99764.1"/>
    </source>
</evidence>
<evidence type="ECO:0000313" key="3">
    <source>
        <dbReference type="Proteomes" id="UP000077755"/>
    </source>
</evidence>
<organism evidence="2 3">
    <name type="scientific">Daucus carota subsp. sativus</name>
    <name type="common">Carrot</name>
    <dbReference type="NCBI Taxonomy" id="79200"/>
    <lineage>
        <taxon>Eukaryota</taxon>
        <taxon>Viridiplantae</taxon>
        <taxon>Streptophyta</taxon>
        <taxon>Embryophyta</taxon>
        <taxon>Tracheophyta</taxon>
        <taxon>Spermatophyta</taxon>
        <taxon>Magnoliopsida</taxon>
        <taxon>eudicotyledons</taxon>
        <taxon>Gunneridae</taxon>
        <taxon>Pentapetalae</taxon>
        <taxon>asterids</taxon>
        <taxon>campanulids</taxon>
        <taxon>Apiales</taxon>
        <taxon>Apiaceae</taxon>
        <taxon>Apioideae</taxon>
        <taxon>Scandiceae</taxon>
        <taxon>Daucinae</taxon>
        <taxon>Daucus</taxon>
        <taxon>Daucus sect. Daucus</taxon>
    </lineage>
</organism>